<keyword evidence="4" id="KW-1185">Reference proteome</keyword>
<gene>
    <name evidence="3" type="ORF">DDB_G0293506</name>
</gene>
<dbReference type="AlphaFoldDB" id="Q54BQ1"/>
<dbReference type="InParanoid" id="Q54BQ1"/>
<proteinExistence type="predicted"/>
<accession>Q54BQ1</accession>
<keyword evidence="2" id="KW-0472">Membrane</keyword>
<evidence type="ECO:0000256" key="2">
    <source>
        <dbReference type="SAM" id="Phobius"/>
    </source>
</evidence>
<feature type="transmembrane region" description="Helical" evidence="2">
    <location>
        <begin position="31"/>
        <end position="61"/>
    </location>
</feature>
<feature type="transmembrane region" description="Helical" evidence="2">
    <location>
        <begin position="7"/>
        <end position="25"/>
    </location>
</feature>
<comment type="caution">
    <text evidence="3">The sequence shown here is derived from an EMBL/GenBank/DDBJ whole genome shotgun (WGS) entry which is preliminary data.</text>
</comment>
<keyword evidence="2" id="KW-0812">Transmembrane</keyword>
<dbReference type="GeneID" id="8629260"/>
<dbReference type="HOGENOM" id="CLU_2125753_0_0_1"/>
<evidence type="ECO:0000313" key="4">
    <source>
        <dbReference type="Proteomes" id="UP000002195"/>
    </source>
</evidence>
<keyword evidence="2" id="KW-1133">Transmembrane helix</keyword>
<dbReference type="EMBL" id="AAFI02000217">
    <property type="protein sequence ID" value="EAL60688.1"/>
    <property type="molecule type" value="Genomic_DNA"/>
</dbReference>
<evidence type="ECO:0000256" key="1">
    <source>
        <dbReference type="SAM" id="MobiDB-lite"/>
    </source>
</evidence>
<organism evidence="3 4">
    <name type="scientific">Dictyostelium discoideum</name>
    <name type="common">Social amoeba</name>
    <dbReference type="NCBI Taxonomy" id="44689"/>
    <lineage>
        <taxon>Eukaryota</taxon>
        <taxon>Amoebozoa</taxon>
        <taxon>Evosea</taxon>
        <taxon>Eumycetozoa</taxon>
        <taxon>Dictyostelia</taxon>
        <taxon>Dictyosteliales</taxon>
        <taxon>Dictyosteliaceae</taxon>
        <taxon>Dictyostelium</taxon>
    </lineage>
</organism>
<evidence type="ECO:0000313" key="3">
    <source>
        <dbReference type="EMBL" id="EAL60688.1"/>
    </source>
</evidence>
<dbReference type="KEGG" id="ddi:DDB_G0293506"/>
<sequence length="114" mass="13401">MKIKKSFFHFFFFFIFYFFFFFQIITLKHSVANSLIILFIVLSWEKVKILTFPAGVILIFLRSKKVDKKRKAEKEADRKNGEADDNQKSEEEMIPGLFLQFKGVGNGLNKGCFN</sequence>
<dbReference type="PaxDb" id="44689-DDB0191979"/>
<dbReference type="Proteomes" id="UP000002195">
    <property type="component" value="Unassembled WGS sequence"/>
</dbReference>
<name>Q54BQ1_DICDI</name>
<protein>
    <recommendedName>
        <fullName evidence="5">Transmembrane protein</fullName>
    </recommendedName>
</protein>
<feature type="compositionally biased region" description="Basic and acidic residues" evidence="1">
    <location>
        <begin position="70"/>
        <end position="91"/>
    </location>
</feature>
<dbReference type="RefSeq" id="XP_629101.1">
    <property type="nucleotide sequence ID" value="XM_629099.1"/>
</dbReference>
<feature type="region of interest" description="Disordered" evidence="1">
    <location>
        <begin position="66"/>
        <end position="91"/>
    </location>
</feature>
<dbReference type="VEuPathDB" id="AmoebaDB:DDB_G0293506"/>
<reference evidence="3 4" key="1">
    <citation type="journal article" date="2005" name="Nature">
        <title>The genome of the social amoeba Dictyostelium discoideum.</title>
        <authorList>
            <consortium name="The Dictyostelium discoideum Sequencing Consortium"/>
            <person name="Eichinger L."/>
            <person name="Pachebat J.A."/>
            <person name="Glockner G."/>
            <person name="Rajandream M.A."/>
            <person name="Sucgang R."/>
            <person name="Berriman M."/>
            <person name="Song J."/>
            <person name="Olsen R."/>
            <person name="Szafranski K."/>
            <person name="Xu Q."/>
            <person name="Tunggal B."/>
            <person name="Kummerfeld S."/>
            <person name="Madera M."/>
            <person name="Konfortov B.A."/>
            <person name="Rivero F."/>
            <person name="Bankier A.T."/>
            <person name="Lehmann R."/>
            <person name="Hamlin N."/>
            <person name="Davies R."/>
            <person name="Gaudet P."/>
            <person name="Fey P."/>
            <person name="Pilcher K."/>
            <person name="Chen G."/>
            <person name="Saunders D."/>
            <person name="Sodergren E."/>
            <person name="Davis P."/>
            <person name="Kerhornou A."/>
            <person name="Nie X."/>
            <person name="Hall N."/>
            <person name="Anjard C."/>
            <person name="Hemphill L."/>
            <person name="Bason N."/>
            <person name="Farbrother P."/>
            <person name="Desany B."/>
            <person name="Just E."/>
            <person name="Morio T."/>
            <person name="Rost R."/>
            <person name="Churcher C."/>
            <person name="Cooper J."/>
            <person name="Haydock S."/>
            <person name="van Driessche N."/>
            <person name="Cronin A."/>
            <person name="Goodhead I."/>
            <person name="Muzny D."/>
            <person name="Mourier T."/>
            <person name="Pain A."/>
            <person name="Lu M."/>
            <person name="Harper D."/>
            <person name="Lindsay R."/>
            <person name="Hauser H."/>
            <person name="James K."/>
            <person name="Quiles M."/>
            <person name="Madan Babu M."/>
            <person name="Saito T."/>
            <person name="Buchrieser C."/>
            <person name="Wardroper A."/>
            <person name="Felder M."/>
            <person name="Thangavelu M."/>
            <person name="Johnson D."/>
            <person name="Knights A."/>
            <person name="Loulseged H."/>
            <person name="Mungall K."/>
            <person name="Oliver K."/>
            <person name="Price C."/>
            <person name="Quail M.A."/>
            <person name="Urushihara H."/>
            <person name="Hernandez J."/>
            <person name="Rabbinowitsch E."/>
            <person name="Steffen D."/>
            <person name="Sanders M."/>
            <person name="Ma J."/>
            <person name="Kohara Y."/>
            <person name="Sharp S."/>
            <person name="Simmonds M."/>
            <person name="Spiegler S."/>
            <person name="Tivey A."/>
            <person name="Sugano S."/>
            <person name="White B."/>
            <person name="Walker D."/>
            <person name="Woodward J."/>
            <person name="Winckler T."/>
            <person name="Tanaka Y."/>
            <person name="Shaulsky G."/>
            <person name="Schleicher M."/>
            <person name="Weinstock G."/>
            <person name="Rosenthal A."/>
            <person name="Cox E.C."/>
            <person name="Chisholm R.L."/>
            <person name="Gibbs R."/>
            <person name="Loomis W.F."/>
            <person name="Platzer M."/>
            <person name="Kay R.R."/>
            <person name="Williams J."/>
            <person name="Dear P.H."/>
            <person name="Noegel A.A."/>
            <person name="Barrell B."/>
            <person name="Kuspa A."/>
        </authorList>
    </citation>
    <scope>NUCLEOTIDE SEQUENCE [LARGE SCALE GENOMIC DNA]</scope>
    <source>
        <strain evidence="3 4">AX4</strain>
    </source>
</reference>
<evidence type="ECO:0008006" key="5">
    <source>
        <dbReference type="Google" id="ProtNLM"/>
    </source>
</evidence>